<reference evidence="3" key="1">
    <citation type="submission" date="2013-11" db="EMBL/GenBank/DDBJ databases">
        <authorList>
            <person name="Hoang H.T."/>
            <person name="Killian M.L."/>
            <person name="Madson D.M."/>
            <person name="Arruda P.H.E."/>
            <person name="Sun D."/>
            <person name="Schwartz K.J."/>
            <person name="Yoon K."/>
        </authorList>
    </citation>
    <scope>NUCLEOTIDE SEQUENCE [LARGE SCALE GENOMIC DNA]</scope>
    <source>
        <strain evidence="3">CDK2</strain>
    </source>
</reference>
<evidence type="ECO:0000256" key="1">
    <source>
        <dbReference type="SAM" id="MobiDB-lite"/>
    </source>
</evidence>
<feature type="region of interest" description="Disordered" evidence="1">
    <location>
        <begin position="158"/>
        <end position="180"/>
    </location>
</feature>
<dbReference type="EMBL" id="LGUC01000001">
    <property type="protein sequence ID" value="KPN29630.1"/>
    <property type="molecule type" value="Genomic_DNA"/>
</dbReference>
<feature type="compositionally biased region" description="Basic and acidic residues" evidence="1">
    <location>
        <begin position="168"/>
        <end position="180"/>
    </location>
</feature>
<dbReference type="RefSeq" id="WP_054582879.1">
    <property type="nucleotide sequence ID" value="NZ_LGUC01000001.1"/>
</dbReference>
<dbReference type="STRING" id="699431.SY89_00344"/>
<dbReference type="OrthoDB" id="313593at2157"/>
<evidence type="ECO:0000313" key="3">
    <source>
        <dbReference type="Proteomes" id="UP000050535"/>
    </source>
</evidence>
<dbReference type="Proteomes" id="UP000050535">
    <property type="component" value="Unassembled WGS sequence"/>
</dbReference>
<gene>
    <name evidence="2" type="ORF">SY89_00344</name>
</gene>
<evidence type="ECO:0000313" key="2">
    <source>
        <dbReference type="EMBL" id="KPN29630.1"/>
    </source>
</evidence>
<name>A0A0P7FSI6_9EURY</name>
<dbReference type="AlphaFoldDB" id="A0A0P7FSI6"/>
<dbReference type="Pfam" id="PF25254">
    <property type="entry name" value="DUF7856"/>
    <property type="match status" value="1"/>
</dbReference>
<sequence>MRVVVSDGGDRRLLGAGQAVDLRPADIDGEAVKAAIRGAHATVTVDCPSPSRWWDRLGSPRDGTDPLDRVVAAARSRGHRPAVERELAAAERALRALSVDAVDTDATRRRLADAGTEVERLREEVATARGRLQSRREMDADTADAEAALADATRRLSEAETEQIAAEQAHDAAQRRAREAREARERRLRLQDRVANRRRETRRALATRVQETFDTAVDAVPGEARLSTEPLEIVGCELTAALAAVRVADLDAPVVDATDRFDDAAAAVNSLGVPVVRV</sequence>
<organism evidence="2 3">
    <name type="scientific">Halolamina pelagica</name>
    <dbReference type="NCBI Taxonomy" id="699431"/>
    <lineage>
        <taxon>Archaea</taxon>
        <taxon>Methanobacteriati</taxon>
        <taxon>Methanobacteriota</taxon>
        <taxon>Stenosarchaea group</taxon>
        <taxon>Halobacteria</taxon>
        <taxon>Halobacteriales</taxon>
        <taxon>Haloferacaceae</taxon>
    </lineage>
</organism>
<protein>
    <submittedName>
        <fullName evidence="2">Uncharacterized protein</fullName>
    </submittedName>
</protein>
<dbReference type="InterPro" id="IPR057178">
    <property type="entry name" value="DUF7856"/>
</dbReference>
<keyword evidence="3" id="KW-1185">Reference proteome</keyword>
<comment type="caution">
    <text evidence="2">The sequence shown here is derived from an EMBL/GenBank/DDBJ whole genome shotgun (WGS) entry which is preliminary data.</text>
</comment>
<proteinExistence type="predicted"/>
<accession>A0A0P7FSI6</accession>